<dbReference type="Proteomes" id="UP001169764">
    <property type="component" value="Unassembled WGS sequence"/>
</dbReference>
<proteinExistence type="predicted"/>
<keyword evidence="2" id="KW-1185">Reference proteome</keyword>
<comment type="caution">
    <text evidence="1">The sequence shown here is derived from an EMBL/GenBank/DDBJ whole genome shotgun (WGS) entry which is preliminary data.</text>
</comment>
<evidence type="ECO:0000313" key="2">
    <source>
        <dbReference type="Proteomes" id="UP001169764"/>
    </source>
</evidence>
<sequence>MNPSPKLGHADSALNIGLWVVAAASAASRSPVAPLREDRLRRIRTEQEVLVAEGGVEVGRLVTLRVSAASDLGAAAILAQLTKGARSMNGARSVLLMRLSPMLLCGLIEGGIIAGEGALMPPHETLERTAVMPMGVHAHLLTMAGADRRHALVELDKILRDDELGWARDLITYVRAGRLGVLMQD</sequence>
<dbReference type="EMBL" id="JAUOTP010000006">
    <property type="protein sequence ID" value="MDO6415411.1"/>
    <property type="molecule type" value="Genomic_DNA"/>
</dbReference>
<gene>
    <name evidence="1" type="ORF">Q4F19_13545</name>
</gene>
<reference evidence="1" key="1">
    <citation type="submission" date="2023-07" db="EMBL/GenBank/DDBJ databases">
        <authorList>
            <person name="Kim M."/>
        </authorList>
    </citation>
    <scope>NUCLEOTIDE SEQUENCE</scope>
    <source>
        <strain evidence="1">BIUV-7</strain>
    </source>
</reference>
<evidence type="ECO:0000313" key="1">
    <source>
        <dbReference type="EMBL" id="MDO6415411.1"/>
    </source>
</evidence>
<protein>
    <submittedName>
        <fullName evidence="1">Uncharacterized protein</fullName>
    </submittedName>
</protein>
<organism evidence="1 2">
    <name type="scientific">Sphingomonas natans</name>
    <dbReference type="NCBI Taxonomy" id="3063330"/>
    <lineage>
        <taxon>Bacteria</taxon>
        <taxon>Pseudomonadati</taxon>
        <taxon>Pseudomonadota</taxon>
        <taxon>Alphaproteobacteria</taxon>
        <taxon>Sphingomonadales</taxon>
        <taxon>Sphingomonadaceae</taxon>
        <taxon>Sphingomonas</taxon>
    </lineage>
</organism>
<accession>A0ABT8YAQ2</accession>
<name>A0ABT8YAQ2_9SPHN</name>